<reference evidence="8" key="1">
    <citation type="submission" date="2021-06" db="EMBL/GenBank/DDBJ databases">
        <title>Bradyrhizobium sp. S2-11-2 Genome sequencing.</title>
        <authorList>
            <person name="Jin L."/>
        </authorList>
    </citation>
    <scope>NUCLEOTIDE SEQUENCE</scope>
    <source>
        <strain evidence="8">S2-11-2</strain>
    </source>
</reference>
<feature type="domain" description="Tyr recombinase" evidence="6">
    <location>
        <begin position="211"/>
        <end position="385"/>
    </location>
</feature>
<dbReference type="InterPro" id="IPR025166">
    <property type="entry name" value="Integrase_DNA_bind_dom"/>
</dbReference>
<dbReference type="InterPro" id="IPR002104">
    <property type="entry name" value="Integrase_catalytic"/>
</dbReference>
<dbReference type="CDD" id="cd00801">
    <property type="entry name" value="INT_P4_C"/>
    <property type="match status" value="1"/>
</dbReference>
<organism evidence="8 9">
    <name type="scientific">Bradyrhizobium sediminis</name>
    <dbReference type="NCBI Taxonomy" id="2840469"/>
    <lineage>
        <taxon>Bacteria</taxon>
        <taxon>Pseudomonadati</taxon>
        <taxon>Pseudomonadota</taxon>
        <taxon>Alphaproteobacteria</taxon>
        <taxon>Hyphomicrobiales</taxon>
        <taxon>Nitrobacteraceae</taxon>
        <taxon>Bradyrhizobium</taxon>
    </lineage>
</organism>
<dbReference type="GO" id="GO:0006310">
    <property type="term" value="P:DNA recombination"/>
    <property type="evidence" value="ECO:0007669"/>
    <property type="project" value="UniProtKB-KW"/>
</dbReference>
<dbReference type="InterPro" id="IPR011010">
    <property type="entry name" value="DNA_brk_join_enz"/>
</dbReference>
<sequence>MARLYDRLSPTTVKAKDLAPGRYPDGGNLYLNVGGEGQRRWTFLYKERATGRPREMGLGSAGKAGVTLAEARRKAAAARSLLADGVDPLTDKRNRRASVSVAFGVYADRYVKSVVEKEAKNAKHVDQWKMTLEIYAKTLRPKPLDQITTEDVLSVLRPIWDSKRETASRLRGRIARVLDAAKVDKLRSGDNPAAWTGHLDKLLSKKREKTANHKAIPYPELPAFMAELRQRNSISALALEFTVFTVARTGDTIGARWSEFDIARKVWIVSGERMKAGKEHRVPLTDRAIEILESLRTSNTKPTDYVFPGAQRGKPLSNMSMLELLRGMRSGVTVHGFRSAFSDWCGNETAHDAETREFSLAHVIGNKAEAAYRRGDSLEKRRALLSDWSTYLRSKG</sequence>
<evidence type="ECO:0000259" key="6">
    <source>
        <dbReference type="PROSITE" id="PS51898"/>
    </source>
</evidence>
<dbReference type="SUPFAM" id="SSF56349">
    <property type="entry name" value="DNA breaking-rejoining enzymes"/>
    <property type="match status" value="1"/>
</dbReference>
<accession>A0A975NP03</accession>
<evidence type="ECO:0000256" key="2">
    <source>
        <dbReference type="ARBA" id="ARBA00022908"/>
    </source>
</evidence>
<dbReference type="InterPro" id="IPR044068">
    <property type="entry name" value="CB"/>
</dbReference>
<protein>
    <submittedName>
        <fullName evidence="8">Tyrosine-type recombinase/integrase</fullName>
    </submittedName>
</protein>
<dbReference type="InterPro" id="IPR050808">
    <property type="entry name" value="Phage_Integrase"/>
</dbReference>
<dbReference type="InterPro" id="IPR053876">
    <property type="entry name" value="Phage_int_M"/>
</dbReference>
<keyword evidence="2" id="KW-0229">DNA integration</keyword>
<dbReference type="PROSITE" id="PS51898">
    <property type="entry name" value="TYR_RECOMBINASE"/>
    <property type="match status" value="1"/>
</dbReference>
<dbReference type="InterPro" id="IPR010998">
    <property type="entry name" value="Integrase_recombinase_N"/>
</dbReference>
<evidence type="ECO:0000313" key="9">
    <source>
        <dbReference type="Proteomes" id="UP000680805"/>
    </source>
</evidence>
<evidence type="ECO:0000256" key="5">
    <source>
        <dbReference type="PROSITE-ProRule" id="PRU01248"/>
    </source>
</evidence>
<keyword evidence="3 5" id="KW-0238">DNA-binding</keyword>
<name>A0A975NP03_9BRAD</name>
<dbReference type="Pfam" id="PF00589">
    <property type="entry name" value="Phage_integrase"/>
    <property type="match status" value="1"/>
</dbReference>
<dbReference type="Pfam" id="PF22022">
    <property type="entry name" value="Phage_int_M"/>
    <property type="match status" value="1"/>
</dbReference>
<comment type="similarity">
    <text evidence="1">Belongs to the 'phage' integrase family.</text>
</comment>
<evidence type="ECO:0000313" key="8">
    <source>
        <dbReference type="EMBL" id="QWG18707.1"/>
    </source>
</evidence>
<dbReference type="PANTHER" id="PTHR30629">
    <property type="entry name" value="PROPHAGE INTEGRASE"/>
    <property type="match status" value="1"/>
</dbReference>
<feature type="domain" description="Core-binding (CB)" evidence="7">
    <location>
        <begin position="101"/>
        <end position="182"/>
    </location>
</feature>
<dbReference type="Gene3D" id="1.10.150.130">
    <property type="match status" value="1"/>
</dbReference>
<dbReference type="Pfam" id="PF13356">
    <property type="entry name" value="Arm-DNA-bind_3"/>
    <property type="match status" value="1"/>
</dbReference>
<keyword evidence="4" id="KW-0233">DNA recombination</keyword>
<dbReference type="RefSeq" id="WP_215614264.1">
    <property type="nucleotide sequence ID" value="NZ_CP076135.1"/>
</dbReference>
<gene>
    <name evidence="8" type="ORF">KMZ68_02070</name>
</gene>
<dbReference type="Gene3D" id="3.30.160.390">
    <property type="entry name" value="Integrase, DNA-binding domain"/>
    <property type="match status" value="1"/>
</dbReference>
<evidence type="ECO:0000256" key="1">
    <source>
        <dbReference type="ARBA" id="ARBA00008857"/>
    </source>
</evidence>
<dbReference type="Gene3D" id="1.10.443.10">
    <property type="entry name" value="Intergrase catalytic core"/>
    <property type="match status" value="1"/>
</dbReference>
<dbReference type="EMBL" id="CP076135">
    <property type="protein sequence ID" value="QWG18707.1"/>
    <property type="molecule type" value="Genomic_DNA"/>
</dbReference>
<dbReference type="GO" id="GO:0015074">
    <property type="term" value="P:DNA integration"/>
    <property type="evidence" value="ECO:0007669"/>
    <property type="project" value="UniProtKB-KW"/>
</dbReference>
<dbReference type="PROSITE" id="PS51900">
    <property type="entry name" value="CB"/>
    <property type="match status" value="1"/>
</dbReference>
<evidence type="ECO:0000259" key="7">
    <source>
        <dbReference type="PROSITE" id="PS51900"/>
    </source>
</evidence>
<evidence type="ECO:0000256" key="4">
    <source>
        <dbReference type="ARBA" id="ARBA00023172"/>
    </source>
</evidence>
<proteinExistence type="inferred from homology"/>
<dbReference type="KEGG" id="bsei:KMZ68_02070"/>
<evidence type="ECO:0000256" key="3">
    <source>
        <dbReference type="ARBA" id="ARBA00023125"/>
    </source>
</evidence>
<dbReference type="GO" id="GO:0003677">
    <property type="term" value="F:DNA binding"/>
    <property type="evidence" value="ECO:0007669"/>
    <property type="project" value="UniProtKB-UniRule"/>
</dbReference>
<dbReference type="Proteomes" id="UP000680805">
    <property type="component" value="Chromosome"/>
</dbReference>
<dbReference type="InterPro" id="IPR013762">
    <property type="entry name" value="Integrase-like_cat_sf"/>
</dbReference>
<dbReference type="InterPro" id="IPR038488">
    <property type="entry name" value="Integrase_DNA-bd_sf"/>
</dbReference>
<dbReference type="AlphaFoldDB" id="A0A975NP03"/>
<dbReference type="PANTHER" id="PTHR30629:SF2">
    <property type="entry name" value="PROPHAGE INTEGRASE INTS-RELATED"/>
    <property type="match status" value="1"/>
</dbReference>